<reference evidence="2" key="2">
    <citation type="submission" date="2023-06" db="EMBL/GenBank/DDBJ databases">
        <authorList>
            <consortium name="Lawrence Berkeley National Laboratory"/>
            <person name="Haridas S."/>
            <person name="Hensen N."/>
            <person name="Bonometti L."/>
            <person name="Westerberg I."/>
            <person name="Brannstrom I.O."/>
            <person name="Guillou S."/>
            <person name="Cros-Aarteil S."/>
            <person name="Calhoun S."/>
            <person name="Kuo A."/>
            <person name="Mondo S."/>
            <person name="Pangilinan J."/>
            <person name="Riley R."/>
            <person name="Labutti K."/>
            <person name="Andreopoulos B."/>
            <person name="Lipzen A."/>
            <person name="Chen C."/>
            <person name="Yanf M."/>
            <person name="Daum C."/>
            <person name="Ng V."/>
            <person name="Clum A."/>
            <person name="Steindorff A."/>
            <person name="Ohm R."/>
            <person name="Martin F."/>
            <person name="Silar P."/>
            <person name="Natvig D."/>
            <person name="Lalanne C."/>
            <person name="Gautier V."/>
            <person name="Ament-Velasquez S.L."/>
            <person name="Kruys A."/>
            <person name="Hutchinson M.I."/>
            <person name="Powell A.J."/>
            <person name="Barry K."/>
            <person name="Miller A.N."/>
            <person name="Grigoriev I.V."/>
            <person name="Debuchy R."/>
            <person name="Gladieux P."/>
            <person name="Thoren M.H."/>
            <person name="Johannesson H."/>
        </authorList>
    </citation>
    <scope>NUCLEOTIDE SEQUENCE</scope>
    <source>
        <strain evidence="2">CBS 560.94</strain>
    </source>
</reference>
<accession>A0AAE0MWA6</accession>
<feature type="region of interest" description="Disordered" evidence="1">
    <location>
        <begin position="483"/>
        <end position="673"/>
    </location>
</feature>
<feature type="region of interest" description="Disordered" evidence="1">
    <location>
        <begin position="110"/>
        <end position="139"/>
    </location>
</feature>
<organism evidence="2 3">
    <name type="scientific">Neurospora tetraspora</name>
    <dbReference type="NCBI Taxonomy" id="94610"/>
    <lineage>
        <taxon>Eukaryota</taxon>
        <taxon>Fungi</taxon>
        <taxon>Dikarya</taxon>
        <taxon>Ascomycota</taxon>
        <taxon>Pezizomycotina</taxon>
        <taxon>Sordariomycetes</taxon>
        <taxon>Sordariomycetidae</taxon>
        <taxon>Sordariales</taxon>
        <taxon>Sordariaceae</taxon>
        <taxon>Neurospora</taxon>
    </lineage>
</organism>
<feature type="compositionally biased region" description="Polar residues" evidence="1">
    <location>
        <begin position="969"/>
        <end position="1028"/>
    </location>
</feature>
<keyword evidence="3" id="KW-1185">Reference proteome</keyword>
<feature type="compositionally biased region" description="Polar residues" evidence="1">
    <location>
        <begin position="850"/>
        <end position="861"/>
    </location>
</feature>
<feature type="region of interest" description="Disordered" evidence="1">
    <location>
        <begin position="1"/>
        <end position="80"/>
    </location>
</feature>
<feature type="compositionally biased region" description="Polar residues" evidence="1">
    <location>
        <begin position="282"/>
        <end position="299"/>
    </location>
</feature>
<gene>
    <name evidence="2" type="ORF">B0H65DRAFT_24837</name>
</gene>
<feature type="region of interest" description="Disordered" evidence="1">
    <location>
        <begin position="954"/>
        <end position="1035"/>
    </location>
</feature>
<evidence type="ECO:0000256" key="1">
    <source>
        <dbReference type="SAM" id="MobiDB-lite"/>
    </source>
</evidence>
<dbReference type="EMBL" id="JAUEPP010000001">
    <property type="protein sequence ID" value="KAK3354788.1"/>
    <property type="molecule type" value="Genomic_DNA"/>
</dbReference>
<feature type="region of interest" description="Disordered" evidence="1">
    <location>
        <begin position="845"/>
        <end position="906"/>
    </location>
</feature>
<evidence type="ECO:0008006" key="4">
    <source>
        <dbReference type="Google" id="ProtNLM"/>
    </source>
</evidence>
<feature type="compositionally biased region" description="Basic and acidic residues" evidence="1">
    <location>
        <begin position="487"/>
        <end position="497"/>
    </location>
</feature>
<comment type="caution">
    <text evidence="2">The sequence shown here is derived from an EMBL/GenBank/DDBJ whole genome shotgun (WGS) entry which is preliminary data.</text>
</comment>
<sequence length="1130" mass="123941">MGNTQSSVETPAPRSSPKSSPKSSPQRLSKPKTANPTNEGLLLLNPGGVSTSLKRQSAVLPENAALEPTPAPIMRPSADVSEGIPEEVEAALEERKGSLKLMQEKATKRMSLFRSKSSQGNPHKERGASTARPTSRNCTTATISRSNSITFESAAAGYLQPRQDSWAGPPQTRTNWNYDTATYASQRLINLAEEPAFEHTTAVSECATTMTAHSWNGGDHFEYNGAPIRKHSWNGGDHFEYNGAPISRANSDLSLYVPVRRRSILQTPGVATRRTSTRDGLTHSQSVRYSHPQTPQISRQQSIESFREGILSMPPLGLDPLALQRVVTPCEDEYQSIGAFKLGTLRITNGSASPMSPELERKGQRVDYFSRVQSSLDSRAEASQFLQVKTPEPRVVKPANNVSAALSQDSTQPEYSSNEVLDVRLDPNAKSQPSTSPNGDAAATVARTDSGFMSIFDGPLNIKPLAKADSGYSSNVSLRSLHTKSQTFEREKNKSNEKQTSPVRAQDFGLDIPLTVSPLMTPESEAPPPVPAKDTPPVSPLEGGQMFESLRKSLSLRGQQAKAGLLTPKSSKKSEKRPSLTGSSPKSPELNSLTPASTKSSKSDRPNSALSISSTSQKPSRLQRFLSGARRPSGSLTTHSRHALEEEGVPSIPKDVEHKFREHGRRFPMTTKRLALKPRSSMDTLKTIFSVGSVEASLEAVTAKQTVTTVPEAETGEVATTKGVSWRKSIRKSMAKKPVPISKDDVKEGRKEEQPGVYDSILPPKTGKVYGTVKSSFGSEALKEAEMTDSRLPCERAMSLTVSLERTLNMQMVGAHSNLASLPTELPPASLPSPVIPRTMSMTFDHKTTHNQPPVSMQTRRTSLRVPQPHLRPQSSTSSLRHEVSREDIHSYPSAQSSRRPSRESIHSYPVHEQAAQNYSAHQELGTIGQDYLGTSAAPPQMDPRRLAAFRQRQNTLPPTYRVPDWNPPTRSEISRQSSMTSSNGTSRHDSLQASRHNLLSAQSQDSNGIQRPSSAQPRHSSYIQRTQTLRHRPSHDAYQQLRLQNSNPPDMSSVYGVAANDPWSNPNIDYRGVQGQMVPDSAYLPYVPRQTGHHRKRSMSMQTSHGPNPPYRILHSYNSPAYRNAPIWG</sequence>
<proteinExistence type="predicted"/>
<dbReference type="AlphaFoldDB" id="A0AAE0MWA6"/>
<feature type="compositionally biased region" description="Low complexity" evidence="1">
    <location>
        <begin position="11"/>
        <end position="32"/>
    </location>
</feature>
<feature type="region of interest" description="Disordered" evidence="1">
    <location>
        <begin position="269"/>
        <end position="299"/>
    </location>
</feature>
<dbReference type="GeneID" id="87859582"/>
<dbReference type="Proteomes" id="UP001278500">
    <property type="component" value="Unassembled WGS sequence"/>
</dbReference>
<feature type="compositionally biased region" description="Polar residues" evidence="1">
    <location>
        <begin position="580"/>
        <end position="620"/>
    </location>
</feature>
<feature type="region of interest" description="Disordered" evidence="1">
    <location>
        <begin position="396"/>
        <end position="417"/>
    </location>
</feature>
<feature type="compositionally biased region" description="Basic and acidic residues" evidence="1">
    <location>
        <begin position="742"/>
        <end position="754"/>
    </location>
</feature>
<evidence type="ECO:0000313" key="3">
    <source>
        <dbReference type="Proteomes" id="UP001278500"/>
    </source>
</evidence>
<feature type="region of interest" description="Disordered" evidence="1">
    <location>
        <begin position="729"/>
        <end position="760"/>
    </location>
</feature>
<reference evidence="2" key="1">
    <citation type="journal article" date="2023" name="Mol. Phylogenet. Evol.">
        <title>Genome-scale phylogeny and comparative genomics of the fungal order Sordariales.</title>
        <authorList>
            <person name="Hensen N."/>
            <person name="Bonometti L."/>
            <person name="Westerberg I."/>
            <person name="Brannstrom I.O."/>
            <person name="Guillou S."/>
            <person name="Cros-Aarteil S."/>
            <person name="Calhoun S."/>
            <person name="Haridas S."/>
            <person name="Kuo A."/>
            <person name="Mondo S."/>
            <person name="Pangilinan J."/>
            <person name="Riley R."/>
            <person name="LaButti K."/>
            <person name="Andreopoulos B."/>
            <person name="Lipzen A."/>
            <person name="Chen C."/>
            <person name="Yan M."/>
            <person name="Daum C."/>
            <person name="Ng V."/>
            <person name="Clum A."/>
            <person name="Steindorff A."/>
            <person name="Ohm R.A."/>
            <person name="Martin F."/>
            <person name="Silar P."/>
            <person name="Natvig D.O."/>
            <person name="Lalanne C."/>
            <person name="Gautier V."/>
            <person name="Ament-Velasquez S.L."/>
            <person name="Kruys A."/>
            <person name="Hutchinson M.I."/>
            <person name="Powell A.J."/>
            <person name="Barry K."/>
            <person name="Miller A.N."/>
            <person name="Grigoriev I.V."/>
            <person name="Debuchy R."/>
            <person name="Gladieux P."/>
            <person name="Hiltunen Thoren M."/>
            <person name="Johannesson H."/>
        </authorList>
    </citation>
    <scope>NUCLEOTIDE SEQUENCE</scope>
    <source>
        <strain evidence="2">CBS 560.94</strain>
    </source>
</reference>
<dbReference type="RefSeq" id="XP_062686166.1">
    <property type="nucleotide sequence ID" value="XM_062822428.1"/>
</dbReference>
<feature type="compositionally biased region" description="Polar residues" evidence="1">
    <location>
        <begin position="400"/>
        <end position="417"/>
    </location>
</feature>
<evidence type="ECO:0000313" key="2">
    <source>
        <dbReference type="EMBL" id="KAK3354788.1"/>
    </source>
</evidence>
<feature type="compositionally biased region" description="Basic and acidic residues" evidence="1">
    <location>
        <begin position="880"/>
        <end position="890"/>
    </location>
</feature>
<protein>
    <recommendedName>
        <fullName evidence="4">Proteophosphoglycan ppg4</fullName>
    </recommendedName>
</protein>
<name>A0AAE0MWA6_9PEZI</name>